<keyword evidence="1" id="KW-0479">Metal-binding</keyword>
<keyword evidence="3" id="KW-0862">Zinc</keyword>
<evidence type="ECO:0000256" key="1">
    <source>
        <dbReference type="ARBA" id="ARBA00022723"/>
    </source>
</evidence>
<evidence type="ECO:0000313" key="9">
    <source>
        <dbReference type="Proteomes" id="UP001346149"/>
    </source>
</evidence>
<dbReference type="GO" id="GO:0008270">
    <property type="term" value="F:zinc ion binding"/>
    <property type="evidence" value="ECO:0007669"/>
    <property type="project" value="UniProtKB-KW"/>
</dbReference>
<feature type="region of interest" description="Disordered" evidence="6">
    <location>
        <begin position="1"/>
        <end position="22"/>
    </location>
</feature>
<dbReference type="InterPro" id="IPR056280">
    <property type="entry name" value="AIPP2-like_SPOC"/>
</dbReference>
<keyword evidence="4" id="KW-0805">Transcription regulation</keyword>
<evidence type="ECO:0000256" key="5">
    <source>
        <dbReference type="ARBA" id="ARBA00023163"/>
    </source>
</evidence>
<protein>
    <recommendedName>
        <fullName evidence="7">AIPP2-like SPOC-like domain-containing protein</fullName>
    </recommendedName>
</protein>
<accession>A0AAN7KMP9</accession>
<name>A0AAN7KMP9_TRANT</name>
<dbReference type="EMBL" id="JAXQNO010000021">
    <property type="protein sequence ID" value="KAK4769482.1"/>
    <property type="molecule type" value="Genomic_DNA"/>
</dbReference>
<evidence type="ECO:0000256" key="3">
    <source>
        <dbReference type="ARBA" id="ARBA00022833"/>
    </source>
</evidence>
<dbReference type="GO" id="GO:0140566">
    <property type="term" value="F:histone reader activity"/>
    <property type="evidence" value="ECO:0007669"/>
    <property type="project" value="InterPro"/>
</dbReference>
<reference evidence="8 9" key="1">
    <citation type="journal article" date="2023" name="Hortic Res">
        <title>Pangenome of water caltrop reveals structural variations and asymmetric subgenome divergence after allopolyploidization.</title>
        <authorList>
            <person name="Zhang X."/>
            <person name="Chen Y."/>
            <person name="Wang L."/>
            <person name="Yuan Y."/>
            <person name="Fang M."/>
            <person name="Shi L."/>
            <person name="Lu R."/>
            <person name="Comes H.P."/>
            <person name="Ma Y."/>
            <person name="Chen Y."/>
            <person name="Huang G."/>
            <person name="Zhou Y."/>
            <person name="Zheng Z."/>
            <person name="Qiu Y."/>
        </authorList>
    </citation>
    <scope>NUCLEOTIDE SEQUENCE [LARGE SCALE GENOMIC DNA]</scope>
    <source>
        <strain evidence="8">F231</strain>
    </source>
</reference>
<evidence type="ECO:0000313" key="8">
    <source>
        <dbReference type="EMBL" id="KAK4769482.1"/>
    </source>
</evidence>
<feature type="domain" description="AIPP2-like SPOC-like" evidence="7">
    <location>
        <begin position="197"/>
        <end position="327"/>
    </location>
</feature>
<dbReference type="Pfam" id="PF23121">
    <property type="entry name" value="SPOC_AIPP2"/>
    <property type="match status" value="1"/>
</dbReference>
<proteinExistence type="predicted"/>
<sequence>MAEGKVRSFPMSDSPRTNFSNGKSCLLKSKSFNSGEVQLKDHQQQQCHERRHIVSIDKGKGDHNKILYKSQSFKDGLSKYSNSNISKPKKIMPSASPRLNDQIRVRQIVDDSSFLQKSISKFGLSSDDKRKLIQGCENLSDSLKSQKHEHQKLEGDQPDENSRIMNNLKVELSCKINELDANSSSRGLVIPHIDISWKGDFEVWKGEGLTDLYLFIQAHKSSHACAKVDAAVKELPNKIVLSEAPCLSTWPTQFKNSQAIEENIAIFFFAENLKSHGAYKSLLERITANDLALKWCHKGVELLIFSSQVLPKESQRWNNFLYLWGAFRITSDSPNENESSSQNKLSHGFYTDTPKQMPTTDGLPLASHCRVYKNSEPGPSSSGLKFLPVKVTDLNFSLIDSLVDRKRDVVRSMELDMEFARDNNTRYPAFGATNKELHTDRKLKATVNRLPEACTQNLIRFFDAGPFHCRDLASSSSSAGINDARIPTDYEQSTLEDINLDLSLRPVNKTVKREALNLNFEPSYEKIEE</sequence>
<organism evidence="8 9">
    <name type="scientific">Trapa natans</name>
    <name type="common">Water chestnut</name>
    <dbReference type="NCBI Taxonomy" id="22666"/>
    <lineage>
        <taxon>Eukaryota</taxon>
        <taxon>Viridiplantae</taxon>
        <taxon>Streptophyta</taxon>
        <taxon>Embryophyta</taxon>
        <taxon>Tracheophyta</taxon>
        <taxon>Spermatophyta</taxon>
        <taxon>Magnoliopsida</taxon>
        <taxon>eudicotyledons</taxon>
        <taxon>Gunneridae</taxon>
        <taxon>Pentapetalae</taxon>
        <taxon>rosids</taxon>
        <taxon>malvids</taxon>
        <taxon>Myrtales</taxon>
        <taxon>Lythraceae</taxon>
        <taxon>Trapa</taxon>
    </lineage>
</organism>
<keyword evidence="9" id="KW-1185">Reference proteome</keyword>
<dbReference type="AlphaFoldDB" id="A0AAN7KMP9"/>
<dbReference type="GO" id="GO:0034244">
    <property type="term" value="P:negative regulation of transcription elongation by RNA polymerase II"/>
    <property type="evidence" value="ECO:0007669"/>
    <property type="project" value="InterPro"/>
</dbReference>
<keyword evidence="2" id="KW-0863">Zinc-finger</keyword>
<evidence type="ECO:0000259" key="7">
    <source>
        <dbReference type="Pfam" id="PF23121"/>
    </source>
</evidence>
<dbReference type="PANTHER" id="PTHR33304:SF9">
    <property type="entry name" value="RING_FYVE_PHD ZINC FINGER SUPERFAMILY PROTEIN"/>
    <property type="match status" value="1"/>
</dbReference>
<evidence type="ECO:0000256" key="2">
    <source>
        <dbReference type="ARBA" id="ARBA00022771"/>
    </source>
</evidence>
<dbReference type="InterPro" id="IPR049914">
    <property type="entry name" value="PHD1-3/5-6"/>
</dbReference>
<evidence type="ECO:0000256" key="6">
    <source>
        <dbReference type="SAM" id="MobiDB-lite"/>
    </source>
</evidence>
<gene>
    <name evidence="8" type="ORF">SAY86_027632</name>
</gene>
<evidence type="ECO:0000256" key="4">
    <source>
        <dbReference type="ARBA" id="ARBA00023015"/>
    </source>
</evidence>
<comment type="caution">
    <text evidence="8">The sequence shown here is derived from an EMBL/GenBank/DDBJ whole genome shotgun (WGS) entry which is preliminary data.</text>
</comment>
<dbReference type="PANTHER" id="PTHR33304">
    <property type="match status" value="1"/>
</dbReference>
<dbReference type="Proteomes" id="UP001346149">
    <property type="component" value="Unassembled WGS sequence"/>
</dbReference>
<keyword evidence="5" id="KW-0804">Transcription</keyword>